<dbReference type="InterPro" id="IPR011009">
    <property type="entry name" value="Kinase-like_dom_sf"/>
</dbReference>
<evidence type="ECO:0000259" key="2">
    <source>
        <dbReference type="PROSITE" id="PS50011"/>
    </source>
</evidence>
<evidence type="ECO:0000313" key="4">
    <source>
        <dbReference type="Proteomes" id="UP000008225"/>
    </source>
</evidence>
<feature type="region of interest" description="Disordered" evidence="1">
    <location>
        <begin position="21"/>
        <end position="82"/>
    </location>
</feature>
<dbReference type="Ensembl" id="ENSCJAT00000139554.1">
    <property type="protein sequence ID" value="ENSCJAP00000081394.1"/>
    <property type="gene ID" value="ENSCJAG00000081213.1"/>
</dbReference>
<dbReference type="PANTHER" id="PTHR24347">
    <property type="entry name" value="SERINE/THREONINE-PROTEIN KINASE"/>
    <property type="match status" value="1"/>
</dbReference>
<evidence type="ECO:0000313" key="3">
    <source>
        <dbReference type="Ensembl" id="ENSCJAP00000081394.1"/>
    </source>
</evidence>
<dbReference type="PROSITE" id="PS50011">
    <property type="entry name" value="PROTEIN_KINASE_DOM"/>
    <property type="match status" value="1"/>
</dbReference>
<dbReference type="SUPFAM" id="SSF56112">
    <property type="entry name" value="Protein kinase-like (PK-like)"/>
    <property type="match status" value="1"/>
</dbReference>
<proteinExistence type="predicted"/>
<dbReference type="Proteomes" id="UP000008225">
    <property type="component" value="Chromosome X"/>
</dbReference>
<name>A0A8I3W4I7_CALJA</name>
<reference evidence="3" key="3">
    <citation type="submission" date="2025-09" db="UniProtKB">
        <authorList>
            <consortium name="Ensembl"/>
        </authorList>
    </citation>
    <scope>IDENTIFICATION</scope>
</reference>
<keyword evidence="4" id="KW-1185">Reference proteome</keyword>
<dbReference type="AlphaFoldDB" id="A0A8I3W4I7"/>
<dbReference type="GeneTree" id="ENSGT00940000162187"/>
<feature type="domain" description="Protein kinase" evidence="2">
    <location>
        <begin position="32"/>
        <end position="339"/>
    </location>
</feature>
<accession>A0A8I3W4I7</accession>
<feature type="compositionally biased region" description="Basic residues" evidence="1">
    <location>
        <begin position="26"/>
        <end position="37"/>
    </location>
</feature>
<feature type="compositionally biased region" description="Low complexity" evidence="1">
    <location>
        <begin position="45"/>
        <end position="56"/>
    </location>
</feature>
<reference evidence="3 4" key="1">
    <citation type="submission" date="2009-03" db="EMBL/GenBank/DDBJ databases">
        <authorList>
            <person name="Warren W."/>
            <person name="Ye L."/>
            <person name="Minx P."/>
            <person name="Worley K."/>
            <person name="Gibbs R."/>
            <person name="Wilson R.K."/>
        </authorList>
    </citation>
    <scope>NUCLEOTIDE SEQUENCE [LARGE SCALE GENOMIC DNA]</scope>
</reference>
<dbReference type="GO" id="GO:0005524">
    <property type="term" value="F:ATP binding"/>
    <property type="evidence" value="ECO:0007669"/>
    <property type="project" value="InterPro"/>
</dbReference>
<dbReference type="InterPro" id="IPR008271">
    <property type="entry name" value="Ser/Thr_kinase_AS"/>
</dbReference>
<dbReference type="PROSITE" id="PS00108">
    <property type="entry name" value="PROTEIN_KINASE_ST"/>
    <property type="match status" value="1"/>
</dbReference>
<dbReference type="GO" id="GO:0004672">
    <property type="term" value="F:protein kinase activity"/>
    <property type="evidence" value="ECO:0007669"/>
    <property type="project" value="InterPro"/>
</dbReference>
<organism evidence="3 4">
    <name type="scientific">Callithrix jacchus</name>
    <name type="common">White-tufted-ear marmoset</name>
    <name type="synonym">Simia Jacchus</name>
    <dbReference type="NCBI Taxonomy" id="9483"/>
    <lineage>
        <taxon>Eukaryota</taxon>
        <taxon>Metazoa</taxon>
        <taxon>Chordata</taxon>
        <taxon>Craniata</taxon>
        <taxon>Vertebrata</taxon>
        <taxon>Euteleostomi</taxon>
        <taxon>Mammalia</taxon>
        <taxon>Eutheria</taxon>
        <taxon>Euarchontoglires</taxon>
        <taxon>Primates</taxon>
        <taxon>Haplorrhini</taxon>
        <taxon>Platyrrhini</taxon>
        <taxon>Cebidae</taxon>
        <taxon>Callitrichinae</taxon>
        <taxon>Callithrix</taxon>
        <taxon>Callithrix</taxon>
    </lineage>
</organism>
<protein>
    <recommendedName>
        <fullName evidence="2">Protein kinase domain-containing protein</fullName>
    </recommendedName>
</protein>
<dbReference type="SMART" id="SM00220">
    <property type="entry name" value="S_TKc"/>
    <property type="match status" value="1"/>
</dbReference>
<reference evidence="3" key="2">
    <citation type="submission" date="2025-08" db="UniProtKB">
        <authorList>
            <consortium name="Ensembl"/>
        </authorList>
    </citation>
    <scope>IDENTIFICATION</scope>
</reference>
<dbReference type="InterPro" id="IPR000719">
    <property type="entry name" value="Prot_kinase_dom"/>
</dbReference>
<evidence type="ECO:0000256" key="1">
    <source>
        <dbReference type="SAM" id="MobiDB-lite"/>
    </source>
</evidence>
<dbReference type="Pfam" id="PF00069">
    <property type="entry name" value="Pkinase"/>
    <property type="match status" value="1"/>
</dbReference>
<sequence length="339" mass="35972">PEPRDHLTRCPAAPRLRWATACSGRPRGRARRRRSRRGAGGGLGAAATARSDTAAPAPGPHLLRGAGTREAGAHRVRSTTAAALRARCTPVTPGASPARTRSVHAARDAGGPGCQVPLLCGAEVRAASAAAWVAVVLAGGCAEVAGVPSPRWSWPRSRALHISWPSSARSKEALVENEIAVLRRVTGGELFDRIMERGSYTEKDASHLVGQVLGAISYLHSLGIVHRDLKPENLLYATPFEDSKIMISDFGLSKIQAGNVLGTACGTPGYVVPELLEQKPYRKAVDVWALGVISYVLQRLHPAPSGERPAEEVHLLAGPAAPLDLWGHSLRQGHLRLSQ</sequence>
<dbReference type="Gene3D" id="1.10.510.10">
    <property type="entry name" value="Transferase(Phosphotransferase) domain 1"/>
    <property type="match status" value="1"/>
</dbReference>
<dbReference type="FunFam" id="1.10.510.10:FF:000512">
    <property type="entry name" value="AKT serine/threonine kinase 1"/>
    <property type="match status" value="1"/>
</dbReference>